<dbReference type="SMART" id="SM00020">
    <property type="entry name" value="Tryp_SPc"/>
    <property type="match status" value="1"/>
</dbReference>
<dbReference type="PANTHER" id="PTHR13412:SF0">
    <property type="entry name" value="T-CELL IMMUNOMODULATORY PROTEIN"/>
    <property type="match status" value="1"/>
</dbReference>
<keyword evidence="6" id="KW-1185">Reference proteome</keyword>
<reference evidence="6" key="1">
    <citation type="submission" date="2023-07" db="EMBL/GenBank/DDBJ databases">
        <title>30 novel species of actinomycetes from the DSMZ collection.</title>
        <authorList>
            <person name="Nouioui I."/>
        </authorList>
    </citation>
    <scope>NUCLEOTIDE SEQUENCE [LARGE SCALE GENOMIC DNA]</scope>
    <source>
        <strain evidence="6">DSM 41979</strain>
    </source>
</reference>
<keyword evidence="1 2" id="KW-0732">Signal</keyword>
<name>A0ABU2R8E7_9ACTN</name>
<dbReference type="Gene3D" id="2.90.10.10">
    <property type="entry name" value="Bulb-type lectin domain"/>
    <property type="match status" value="2"/>
</dbReference>
<dbReference type="InterPro" id="IPR013517">
    <property type="entry name" value="FG-GAP"/>
</dbReference>
<dbReference type="PROSITE" id="PS50240">
    <property type="entry name" value="TRYPSIN_DOM"/>
    <property type="match status" value="1"/>
</dbReference>
<sequence length="707" mass="73943">MPTSLSRRALRSVLAAGALAAPFLIPASASAATGPATTSASYAFTARLDIGQGARACSGALVAPNWIATSASCFAENTSTAEAPEGAPRWKTTATIGRQDLTTTSGQVRDVVEVVPRADRDLVLARLDRAVTGIAPVRLATTPVAPGTALTVAGFGRTKDEWSPLKLHTADFRAGDATTADLPLTGKTADDAVCAGDAGGPVLRTTSGTPELVGVNSRSWQGGCFGSDSTRNDAIATRTDNTAHGATLAPGALLLPGDTLISNAARLTMREDGELALVTHSGATVWSSGTAGHPGATARFTEAGDLSVTGTSGTVLWHAGTAAAGGTLRLQDRGNLVIEDSGKATVWAAGSEVRHDYDGDGRSDVAAWYDYADGHDALRTFTPRNDGTLPAPGTGWQSPAGNFWAEHMKQVTGDFNGDGIGDVAAFYGYDDGKVTAFTWLGKGDGTFAGHFASWTAEPGNWNFDHMTVQAGDFNGDGRDDVAVWYAYDDGSDKLYTLLADAKGGFTRHFSSFARTDGYTVERMKFVTGDFNGDGRDDLAALYGYATGDVKLLTWTGKPDGGFNEPVHGWESSGWNFAQASLYAGDFDGDGRDEVAAWYDYADGHDAVIGFSATDAAGTLGNREELWTTAAGNYTKSNMQPVTGDFNGDGRDDLATLYGYSDGRVATVTWTAKADGTLNSPAHGWETPAGNWTFGRVHVIDRYTANGS</sequence>
<evidence type="ECO:0000256" key="2">
    <source>
        <dbReference type="SAM" id="SignalP"/>
    </source>
</evidence>
<dbReference type="InterPro" id="IPR006311">
    <property type="entry name" value="TAT_signal"/>
</dbReference>
<dbReference type="Pfam" id="PF13517">
    <property type="entry name" value="FG-GAP_3"/>
    <property type="match status" value="2"/>
</dbReference>
<dbReference type="EMBL" id="JAVRET010000100">
    <property type="protein sequence ID" value="MDT0412900.1"/>
    <property type="molecule type" value="Genomic_DNA"/>
</dbReference>
<accession>A0ABU2R8E7</accession>
<dbReference type="InterPro" id="IPR001314">
    <property type="entry name" value="Peptidase_S1A"/>
</dbReference>
<dbReference type="PRINTS" id="PR00722">
    <property type="entry name" value="CHYMOTRYPSIN"/>
</dbReference>
<dbReference type="PROSITE" id="PS50927">
    <property type="entry name" value="BULB_LECTIN"/>
    <property type="match status" value="1"/>
</dbReference>
<comment type="caution">
    <text evidence="5">The sequence shown here is derived from an EMBL/GenBank/DDBJ whole genome shotgun (WGS) entry which is preliminary data.</text>
</comment>
<dbReference type="InterPro" id="IPR001480">
    <property type="entry name" value="Bulb-type_lectin_dom"/>
</dbReference>
<dbReference type="InterPro" id="IPR024881">
    <property type="entry name" value="Tip"/>
</dbReference>
<dbReference type="SUPFAM" id="SSF69318">
    <property type="entry name" value="Integrin alpha N-terminal domain"/>
    <property type="match status" value="1"/>
</dbReference>
<dbReference type="SUPFAM" id="SSF51110">
    <property type="entry name" value="alpha-D-mannose-specific plant lectins"/>
    <property type="match status" value="1"/>
</dbReference>
<dbReference type="Pfam" id="PF00089">
    <property type="entry name" value="Trypsin"/>
    <property type="match status" value="1"/>
</dbReference>
<dbReference type="InterPro" id="IPR036426">
    <property type="entry name" value="Bulb-type_lectin_dom_sf"/>
</dbReference>
<evidence type="ECO:0000313" key="5">
    <source>
        <dbReference type="EMBL" id="MDT0412900.1"/>
    </source>
</evidence>
<feature type="chain" id="PRO_5045567392" evidence="2">
    <location>
        <begin position="32"/>
        <end position="707"/>
    </location>
</feature>
<feature type="domain" description="Bulb-type lectin" evidence="4">
    <location>
        <begin position="245"/>
        <end position="351"/>
    </location>
</feature>
<dbReference type="InterPro" id="IPR028994">
    <property type="entry name" value="Integrin_alpha_N"/>
</dbReference>
<dbReference type="RefSeq" id="WP_010276747.1">
    <property type="nucleotide sequence ID" value="NZ_JAVRET010000100.1"/>
</dbReference>
<dbReference type="PROSITE" id="PS51318">
    <property type="entry name" value="TAT"/>
    <property type="match status" value="1"/>
</dbReference>
<dbReference type="Proteomes" id="UP001183610">
    <property type="component" value="Unassembled WGS sequence"/>
</dbReference>
<proteinExistence type="predicted"/>
<dbReference type="Gene3D" id="2.40.10.10">
    <property type="entry name" value="Trypsin-like serine proteases"/>
    <property type="match status" value="1"/>
</dbReference>
<protein>
    <submittedName>
        <fullName evidence="5">FG-GAP-like repeat-containing protein</fullName>
    </submittedName>
</protein>
<dbReference type="SMART" id="SM00108">
    <property type="entry name" value="B_lectin"/>
    <property type="match status" value="1"/>
</dbReference>
<dbReference type="Gene3D" id="2.40.128.340">
    <property type="match status" value="3"/>
</dbReference>
<dbReference type="InterPro" id="IPR009003">
    <property type="entry name" value="Peptidase_S1_PA"/>
</dbReference>
<dbReference type="PANTHER" id="PTHR13412">
    <property type="entry name" value="T-CELL IMMUNOMODULATORY PROTEIN HOMOLOG"/>
    <property type="match status" value="1"/>
</dbReference>
<evidence type="ECO:0000259" key="4">
    <source>
        <dbReference type="PROSITE" id="PS50927"/>
    </source>
</evidence>
<organism evidence="5 6">
    <name type="scientific">Streptomyces evansiae</name>
    <dbReference type="NCBI Taxonomy" id="3075535"/>
    <lineage>
        <taxon>Bacteria</taxon>
        <taxon>Bacillati</taxon>
        <taxon>Actinomycetota</taxon>
        <taxon>Actinomycetes</taxon>
        <taxon>Kitasatosporales</taxon>
        <taxon>Streptomycetaceae</taxon>
        <taxon>Streptomyces</taxon>
    </lineage>
</organism>
<dbReference type="InterPro" id="IPR043504">
    <property type="entry name" value="Peptidase_S1_PA_chymotrypsin"/>
</dbReference>
<feature type="signal peptide" evidence="2">
    <location>
        <begin position="1"/>
        <end position="31"/>
    </location>
</feature>
<evidence type="ECO:0000313" key="6">
    <source>
        <dbReference type="Proteomes" id="UP001183610"/>
    </source>
</evidence>
<evidence type="ECO:0000259" key="3">
    <source>
        <dbReference type="PROSITE" id="PS50240"/>
    </source>
</evidence>
<evidence type="ECO:0000256" key="1">
    <source>
        <dbReference type="ARBA" id="ARBA00022729"/>
    </source>
</evidence>
<dbReference type="InterPro" id="IPR001254">
    <property type="entry name" value="Trypsin_dom"/>
</dbReference>
<gene>
    <name evidence="5" type="ORF">RM698_28135</name>
</gene>
<feature type="domain" description="Peptidase S1" evidence="3">
    <location>
        <begin position="14"/>
        <end position="224"/>
    </location>
</feature>
<dbReference type="SUPFAM" id="SSF50494">
    <property type="entry name" value="Trypsin-like serine proteases"/>
    <property type="match status" value="1"/>
</dbReference>